<proteinExistence type="predicted"/>
<protein>
    <submittedName>
        <fullName evidence="1">(northern house mosquito) hypothetical protein</fullName>
    </submittedName>
</protein>
<reference evidence="1" key="1">
    <citation type="submission" date="2021-05" db="EMBL/GenBank/DDBJ databases">
        <authorList>
            <person name="Alioto T."/>
            <person name="Alioto T."/>
            <person name="Gomez Garrido J."/>
        </authorList>
    </citation>
    <scope>NUCLEOTIDE SEQUENCE</scope>
</reference>
<dbReference type="EMBL" id="HBUE01242902">
    <property type="protein sequence ID" value="CAG6550263.1"/>
    <property type="molecule type" value="Transcribed_RNA"/>
</dbReference>
<evidence type="ECO:0000313" key="1">
    <source>
        <dbReference type="EMBL" id="CAG6550263.1"/>
    </source>
</evidence>
<dbReference type="AlphaFoldDB" id="A0A8D8ICY4"/>
<name>A0A8D8ICY4_CULPI</name>
<accession>A0A8D8ICY4</accession>
<dbReference type="EMBL" id="HBUE01024033">
    <property type="protein sequence ID" value="CAG6453881.1"/>
    <property type="molecule type" value="Transcribed_RNA"/>
</dbReference>
<dbReference type="EMBL" id="HBUE01349996">
    <property type="protein sequence ID" value="CAG6602557.1"/>
    <property type="molecule type" value="Transcribed_RNA"/>
</dbReference>
<sequence>MVGDCGVLYADCVHHSGQHLLLRYDAEVYQPDEHVRQDSPQTQEQLRHVLAALPHHDHLVAVSDPVLAALRRPAIHPHRDQRPASALYPIRVRSAAEARDLPAEKVLLLQRAPAKFRLGRRDDLHERGRLLTPSCGHHQWKAESIDESREPQQ</sequence>
<organism evidence="1">
    <name type="scientific">Culex pipiens</name>
    <name type="common">House mosquito</name>
    <dbReference type="NCBI Taxonomy" id="7175"/>
    <lineage>
        <taxon>Eukaryota</taxon>
        <taxon>Metazoa</taxon>
        <taxon>Ecdysozoa</taxon>
        <taxon>Arthropoda</taxon>
        <taxon>Hexapoda</taxon>
        <taxon>Insecta</taxon>
        <taxon>Pterygota</taxon>
        <taxon>Neoptera</taxon>
        <taxon>Endopterygota</taxon>
        <taxon>Diptera</taxon>
        <taxon>Nematocera</taxon>
        <taxon>Culicoidea</taxon>
        <taxon>Culicidae</taxon>
        <taxon>Culicinae</taxon>
        <taxon>Culicini</taxon>
        <taxon>Culex</taxon>
        <taxon>Culex</taxon>
    </lineage>
</organism>